<accession>A0A6I3SXG1</accession>
<dbReference type="InterPro" id="IPR043129">
    <property type="entry name" value="ATPase_NBD"/>
</dbReference>
<name>A0A6I3SXG1_9BURK</name>
<dbReference type="PANTHER" id="PTHR21060:SF21">
    <property type="entry name" value="ACETATE KINASE"/>
    <property type="match status" value="1"/>
</dbReference>
<dbReference type="InterPro" id="IPR004372">
    <property type="entry name" value="Ac/propionate_kinase"/>
</dbReference>
<feature type="binding site" evidence="8">
    <location>
        <begin position="338"/>
        <end position="342"/>
    </location>
    <ligand>
        <name>ATP</name>
        <dbReference type="ChEBI" id="CHEBI:30616"/>
    </ligand>
</feature>
<organism evidence="11 12">
    <name type="scientific">Pseudoduganella buxea</name>
    <dbReference type="NCBI Taxonomy" id="1949069"/>
    <lineage>
        <taxon>Bacteria</taxon>
        <taxon>Pseudomonadati</taxon>
        <taxon>Pseudomonadota</taxon>
        <taxon>Betaproteobacteria</taxon>
        <taxon>Burkholderiales</taxon>
        <taxon>Oxalobacteraceae</taxon>
        <taxon>Telluria group</taxon>
        <taxon>Pseudoduganella</taxon>
    </lineage>
</organism>
<dbReference type="GO" id="GO:0000287">
    <property type="term" value="F:magnesium ion binding"/>
    <property type="evidence" value="ECO:0007669"/>
    <property type="project" value="UniProtKB-UniRule"/>
</dbReference>
<comment type="pathway">
    <text evidence="8">Metabolic intermediate biosynthesis; acetyl-CoA biosynthesis; acetyl-CoA from acetate: step 1/2.</text>
</comment>
<reference evidence="13" key="2">
    <citation type="journal article" date="2019" name="Int. J. Syst. Evol. Microbiol.">
        <title>The Global Catalogue of Microorganisms (GCM) 10K type strain sequencing project: providing services to taxonomists for standard genome sequencing and annotation.</title>
        <authorList>
            <consortium name="The Broad Institute Genomics Platform"/>
            <consortium name="The Broad Institute Genome Sequencing Center for Infectious Disease"/>
            <person name="Wu L."/>
            <person name="Ma J."/>
        </authorList>
    </citation>
    <scope>NUCLEOTIDE SEQUENCE [LARGE SCALE GENOMIC DNA]</scope>
    <source>
        <strain evidence="13">CGMCC 1.15931</strain>
    </source>
</reference>
<feature type="binding site" evidence="8">
    <location>
        <position position="389"/>
    </location>
    <ligand>
        <name>Mg(2+)</name>
        <dbReference type="ChEBI" id="CHEBI:18420"/>
    </ligand>
</feature>
<evidence type="ECO:0000256" key="4">
    <source>
        <dbReference type="ARBA" id="ARBA00022741"/>
    </source>
</evidence>
<dbReference type="Gene3D" id="3.30.420.40">
    <property type="match status" value="2"/>
</dbReference>
<keyword evidence="7 8" id="KW-0460">Magnesium</keyword>
<evidence type="ECO:0000256" key="1">
    <source>
        <dbReference type="ARBA" id="ARBA00022490"/>
    </source>
</evidence>
<evidence type="ECO:0000256" key="3">
    <source>
        <dbReference type="ARBA" id="ARBA00022723"/>
    </source>
</evidence>
<dbReference type="Pfam" id="PF00871">
    <property type="entry name" value="Acetate_kinase"/>
    <property type="match status" value="1"/>
</dbReference>
<evidence type="ECO:0000256" key="6">
    <source>
        <dbReference type="ARBA" id="ARBA00022840"/>
    </source>
</evidence>
<evidence type="ECO:0000313" key="11">
    <source>
        <dbReference type="EMBL" id="MTV53256.1"/>
    </source>
</evidence>
<dbReference type="GO" id="GO:0008776">
    <property type="term" value="F:acetate kinase activity"/>
    <property type="evidence" value="ECO:0007669"/>
    <property type="project" value="UniProtKB-UniRule"/>
</dbReference>
<feature type="binding site" evidence="8">
    <location>
        <position position="17"/>
    </location>
    <ligand>
        <name>Mg(2+)</name>
        <dbReference type="ChEBI" id="CHEBI:18420"/>
    </ligand>
</feature>
<comment type="similarity">
    <text evidence="8 9">Belongs to the acetokinase family.</text>
</comment>
<keyword evidence="13" id="KW-1185">Reference proteome</keyword>
<evidence type="ECO:0000256" key="2">
    <source>
        <dbReference type="ARBA" id="ARBA00022679"/>
    </source>
</evidence>
<evidence type="ECO:0000256" key="8">
    <source>
        <dbReference type="HAMAP-Rule" id="MF_00020"/>
    </source>
</evidence>
<reference evidence="11 12" key="3">
    <citation type="submission" date="2019-11" db="EMBL/GenBank/DDBJ databases">
        <title>Type strains purchased from KCTC, JCM and DSMZ.</title>
        <authorList>
            <person name="Lu H."/>
        </authorList>
    </citation>
    <scope>NUCLEOTIDE SEQUENCE [LARGE SCALE GENOMIC DNA]</scope>
    <source>
        <strain evidence="11 12">KCTC 52429</strain>
    </source>
</reference>
<dbReference type="Proteomes" id="UP000430634">
    <property type="component" value="Unassembled WGS sequence"/>
</dbReference>
<gene>
    <name evidence="8 10" type="primary">ackA</name>
    <name evidence="10" type="ORF">GCM10011572_38260</name>
    <name evidence="11" type="ORF">GM672_10980</name>
</gene>
<dbReference type="EMBL" id="WNKZ01000025">
    <property type="protein sequence ID" value="MTV53256.1"/>
    <property type="molecule type" value="Genomic_DNA"/>
</dbReference>
<feature type="active site" description="Proton donor/acceptor" evidence="8">
    <location>
        <position position="155"/>
    </location>
</feature>
<dbReference type="RefSeq" id="WP_155470573.1">
    <property type="nucleotide sequence ID" value="NZ_BMKG01000017.1"/>
</dbReference>
<comment type="catalytic activity">
    <reaction evidence="8">
        <text>acetate + ATP = acetyl phosphate + ADP</text>
        <dbReference type="Rhea" id="RHEA:11352"/>
        <dbReference type="ChEBI" id="CHEBI:22191"/>
        <dbReference type="ChEBI" id="CHEBI:30089"/>
        <dbReference type="ChEBI" id="CHEBI:30616"/>
        <dbReference type="ChEBI" id="CHEBI:456216"/>
        <dbReference type="EC" id="2.7.2.1"/>
    </reaction>
</comment>
<keyword evidence="6 8" id="KW-0067">ATP-binding</keyword>
<dbReference type="EMBL" id="BMKG01000017">
    <property type="protein sequence ID" value="GGC13245.1"/>
    <property type="molecule type" value="Genomic_DNA"/>
</dbReference>
<dbReference type="PANTHER" id="PTHR21060">
    <property type="entry name" value="ACETATE KINASE"/>
    <property type="match status" value="1"/>
</dbReference>
<keyword evidence="1 8" id="KW-0963">Cytoplasm</keyword>
<evidence type="ECO:0000256" key="7">
    <source>
        <dbReference type="ARBA" id="ARBA00022842"/>
    </source>
</evidence>
<comment type="subcellular location">
    <subcellularLocation>
        <location evidence="8">Cytoplasm</location>
    </subcellularLocation>
</comment>
<evidence type="ECO:0000313" key="10">
    <source>
        <dbReference type="EMBL" id="GGC13245.1"/>
    </source>
</evidence>
<dbReference type="GO" id="GO:0006085">
    <property type="term" value="P:acetyl-CoA biosynthetic process"/>
    <property type="evidence" value="ECO:0007669"/>
    <property type="project" value="UniProtKB-UniRule"/>
</dbReference>
<dbReference type="Proteomes" id="UP000622638">
    <property type="component" value="Unassembled WGS sequence"/>
</dbReference>
<dbReference type="SUPFAM" id="SSF53067">
    <property type="entry name" value="Actin-like ATPase domain"/>
    <property type="match status" value="2"/>
</dbReference>
<comment type="caution">
    <text evidence="8">Lacks conserved residue(s) required for the propagation of feature annotation.</text>
</comment>
<keyword evidence="4 8" id="KW-0547">Nucleotide-binding</keyword>
<dbReference type="PRINTS" id="PR00471">
    <property type="entry name" value="ACETATEKNASE"/>
</dbReference>
<dbReference type="HAMAP" id="MF_00020">
    <property type="entry name" value="Acetate_kinase"/>
    <property type="match status" value="1"/>
</dbReference>
<evidence type="ECO:0000313" key="12">
    <source>
        <dbReference type="Proteomes" id="UP000430634"/>
    </source>
</evidence>
<proteinExistence type="inferred from homology"/>
<feature type="binding site" evidence="8">
    <location>
        <position position="98"/>
    </location>
    <ligand>
        <name>substrate</name>
    </ligand>
</feature>
<dbReference type="UniPathway" id="UPA00340">
    <property type="reaction ID" value="UER00458"/>
</dbReference>
<dbReference type="GO" id="GO:0005829">
    <property type="term" value="C:cytosol"/>
    <property type="evidence" value="ECO:0007669"/>
    <property type="project" value="TreeGrafter"/>
</dbReference>
<dbReference type="EC" id="2.7.2.1" evidence="8"/>
<feature type="site" description="Transition state stabilizer" evidence="8">
    <location>
        <position position="186"/>
    </location>
</feature>
<comment type="caution">
    <text evidence="11">The sequence shown here is derived from an EMBL/GenBank/DDBJ whole genome shotgun (WGS) entry which is preliminary data.</text>
</comment>
<keyword evidence="3 8" id="KW-0479">Metal-binding</keyword>
<dbReference type="OrthoDB" id="9802453at2"/>
<keyword evidence="5 8" id="KW-0418">Kinase</keyword>
<dbReference type="GO" id="GO:0006083">
    <property type="term" value="P:acetate metabolic process"/>
    <property type="evidence" value="ECO:0007669"/>
    <property type="project" value="TreeGrafter"/>
</dbReference>
<comment type="subunit">
    <text evidence="8">Homodimer.</text>
</comment>
<keyword evidence="2 8" id="KW-0808">Transferase</keyword>
<evidence type="ECO:0000256" key="9">
    <source>
        <dbReference type="RuleBase" id="RU003835"/>
    </source>
</evidence>
<feature type="binding site" evidence="8">
    <location>
        <position position="24"/>
    </location>
    <ligand>
        <name>ATP</name>
        <dbReference type="ChEBI" id="CHEBI:30616"/>
    </ligand>
</feature>
<evidence type="ECO:0000256" key="5">
    <source>
        <dbReference type="ARBA" id="ARBA00022777"/>
    </source>
</evidence>
<dbReference type="AlphaFoldDB" id="A0A6I3SXG1"/>
<dbReference type="InterPro" id="IPR000890">
    <property type="entry name" value="Aliphatic_acid_kin_short-chain"/>
</dbReference>
<sequence length="418" mass="44068">MDDTTRQPDSEALLLLNAGTASLKSAIFDACTPLPAQRPLWRGSVTDIGGADSRWRDSEGGSSDLAPAADPFLGAVACLLARSEAWLGNRTLRAIGYRLPVAGGLDGAALRLDDRSLDALEAAPEPVPRYQRDALRMARVVAARWPGVPQVASFDTWFHRTLPLAERMLPLPHRYWEAGLRRNGCHGLSFEYLAMMLPRRFGARARGRVIAAHLGSTASLCGMLRLRSVAVSPGLSPADGLMTGTGAGALPPEAMRHLLRELGDTAALDRLLHEEAGLLGVSGASADPQVLLRRETQGGPAAERAGAALALYVRQVVREVGAIAAVLGGLDILVFTGGVGEHDTLLRQRICAALGGLGVQLDARLDASNARCISPAGSTVTVAIEATCEEWVMSRDCMVLTSPLAHPATVRGPGTPVA</sequence>
<dbReference type="GO" id="GO:0005524">
    <property type="term" value="F:ATP binding"/>
    <property type="evidence" value="ECO:0007669"/>
    <property type="project" value="UniProtKB-KW"/>
</dbReference>
<comment type="cofactor">
    <cofactor evidence="8">
        <name>Mg(2+)</name>
        <dbReference type="ChEBI" id="CHEBI:18420"/>
    </cofactor>
    <cofactor evidence="8">
        <name>Mn(2+)</name>
        <dbReference type="ChEBI" id="CHEBI:29035"/>
    </cofactor>
    <text evidence="8">Mg(2+). Can also accept Mn(2+).</text>
</comment>
<protein>
    <recommendedName>
        <fullName evidence="8">Acetate kinase</fullName>
        <ecNumber evidence="8">2.7.2.1</ecNumber>
    </recommendedName>
    <alternativeName>
        <fullName evidence="8">Acetokinase</fullName>
    </alternativeName>
</protein>
<reference evidence="10" key="1">
    <citation type="journal article" date="2014" name="Int. J. Syst. Evol. Microbiol.">
        <title>Complete genome of a new Firmicutes species belonging to the dominant human colonic microbiota ('Ruminococcus bicirculans') reveals two chromosomes and a selective capacity to utilize plant glucans.</title>
        <authorList>
            <consortium name="NISC Comparative Sequencing Program"/>
            <person name="Wegmann U."/>
            <person name="Louis P."/>
            <person name="Goesmann A."/>
            <person name="Henrissat B."/>
            <person name="Duncan S.H."/>
            <person name="Flint H.J."/>
        </authorList>
    </citation>
    <scope>NUCLEOTIDE SEQUENCE</scope>
    <source>
        <strain evidence="10">CGMCC 1.15931</strain>
    </source>
</reference>
<evidence type="ECO:0000313" key="13">
    <source>
        <dbReference type="Proteomes" id="UP000622638"/>
    </source>
</evidence>
<reference evidence="10" key="4">
    <citation type="submission" date="2024-05" db="EMBL/GenBank/DDBJ databases">
        <authorList>
            <person name="Sun Q."/>
            <person name="Zhou Y."/>
        </authorList>
    </citation>
    <scope>NUCLEOTIDE SEQUENCE</scope>
    <source>
        <strain evidence="10">CGMCC 1.15931</strain>
    </source>
</reference>
<comment type="function">
    <text evidence="8">Catalyzes the formation of acetyl phosphate from acetate and ATP. Can also catalyze the reverse reaction.</text>
</comment>